<dbReference type="PROSITE" id="PS51140">
    <property type="entry name" value="CUE"/>
    <property type="match status" value="1"/>
</dbReference>
<comment type="caution">
    <text evidence="4">The sequence shown here is derived from an EMBL/GenBank/DDBJ whole genome shotgun (WGS) entry which is preliminary data.</text>
</comment>
<evidence type="ECO:0000313" key="5">
    <source>
        <dbReference type="Proteomes" id="UP000789342"/>
    </source>
</evidence>
<dbReference type="GO" id="GO:0043130">
    <property type="term" value="F:ubiquitin binding"/>
    <property type="evidence" value="ECO:0007669"/>
    <property type="project" value="InterPro"/>
</dbReference>
<dbReference type="Pfam" id="PF02845">
    <property type="entry name" value="CUE"/>
    <property type="match status" value="1"/>
</dbReference>
<dbReference type="InterPro" id="IPR041545">
    <property type="entry name" value="DUF5601"/>
</dbReference>
<feature type="compositionally biased region" description="Basic and acidic residues" evidence="1">
    <location>
        <begin position="35"/>
        <end position="64"/>
    </location>
</feature>
<sequence>MDLTTFDATNSASVTEQKQHSTLTAPNEQSQARDLSLESKVSELDPSISEKGKKESESYFRESATRNVSDNVAKQRESTEKTSPQQSFDYGIFLRQMRDPSAQPIARYVKSFEQEFERKTRTVNEQVKYVTNFLERVSVKMRECEVWHRPVTTDDKEKDEILHQKIQIFRWIKEKHLDIPTAQHNEQEQFLEFAKSELLKINDFKAPRDKLICILNCCKVIFGLIRHVDGEEGADKFLPILIYVVLKANPEHLVSNVQYISRFRNPEKLQSESSYYLSSLMGAISFIENMDASSLTISQEEFDKCIESTMKELERERPKLKENNTRDMVNYDNAIHPSKHPSNLKTPLLNTAQAKVLIEKGGNMLAQWTFQKPLSVVGKIFSEINNEMNDPTNNVPSLDAISNSSSRSVSPHRHSPHVELMNGSHSSSDNEGTTIQAARRSFSFSSRSSRTSHTSRESTDFSDLQEEVARASEVELQTSLATLRSMFPNMDPDICEDVLQSNEWRMNQAVDQLLELSDSNVNNVNEVGDLYIDEMNNDNDNTSNDTTNETR</sequence>
<dbReference type="GO" id="GO:0030139">
    <property type="term" value="C:endocytic vesicle"/>
    <property type="evidence" value="ECO:0007669"/>
    <property type="project" value="TreeGrafter"/>
</dbReference>
<accession>A0A9N9D631</accession>
<dbReference type="CDD" id="cd14279">
    <property type="entry name" value="CUE"/>
    <property type="match status" value="1"/>
</dbReference>
<dbReference type="GO" id="GO:0031267">
    <property type="term" value="F:small GTPase binding"/>
    <property type="evidence" value="ECO:0007669"/>
    <property type="project" value="TreeGrafter"/>
</dbReference>
<proteinExistence type="predicted"/>
<evidence type="ECO:0000313" key="4">
    <source>
        <dbReference type="EMBL" id="CAG8623783.1"/>
    </source>
</evidence>
<dbReference type="InterPro" id="IPR037191">
    <property type="entry name" value="VPS9_dom_sf"/>
</dbReference>
<dbReference type="OrthoDB" id="300289at2759"/>
<dbReference type="GO" id="GO:0005829">
    <property type="term" value="C:cytosol"/>
    <property type="evidence" value="ECO:0007669"/>
    <property type="project" value="TreeGrafter"/>
</dbReference>
<dbReference type="SUPFAM" id="SSF46934">
    <property type="entry name" value="UBA-like"/>
    <property type="match status" value="1"/>
</dbReference>
<reference evidence="4" key="1">
    <citation type="submission" date="2021-06" db="EMBL/GenBank/DDBJ databases">
        <authorList>
            <person name="Kallberg Y."/>
            <person name="Tangrot J."/>
            <person name="Rosling A."/>
        </authorList>
    </citation>
    <scope>NUCLEOTIDE SEQUENCE</scope>
    <source>
        <strain evidence="4">CL551</strain>
    </source>
</reference>
<gene>
    <name evidence="4" type="ORF">AMORRO_LOCUS8778</name>
</gene>
<feature type="domain" description="CUE" evidence="2">
    <location>
        <begin position="475"/>
        <end position="518"/>
    </location>
</feature>
<dbReference type="AlphaFoldDB" id="A0A9N9D631"/>
<keyword evidence="5" id="KW-1185">Reference proteome</keyword>
<evidence type="ECO:0000256" key="1">
    <source>
        <dbReference type="SAM" id="MobiDB-lite"/>
    </source>
</evidence>
<dbReference type="PANTHER" id="PTHR23101">
    <property type="entry name" value="RAB GDP/GTP EXCHANGE FACTOR"/>
    <property type="match status" value="1"/>
</dbReference>
<dbReference type="Pfam" id="PF02204">
    <property type="entry name" value="VPS9"/>
    <property type="match status" value="1"/>
</dbReference>
<dbReference type="PANTHER" id="PTHR23101:SF25">
    <property type="entry name" value="GTPASE-ACTIVATING PROTEIN AND VPS9 DOMAIN-CONTAINING PROTEIN 1"/>
    <property type="match status" value="1"/>
</dbReference>
<dbReference type="EMBL" id="CAJVPV010007877">
    <property type="protein sequence ID" value="CAG8623783.1"/>
    <property type="molecule type" value="Genomic_DNA"/>
</dbReference>
<feature type="region of interest" description="Disordered" evidence="1">
    <location>
        <begin position="401"/>
        <end position="466"/>
    </location>
</feature>
<feature type="compositionally biased region" description="Low complexity" evidence="1">
    <location>
        <begin position="439"/>
        <end position="452"/>
    </location>
</feature>
<feature type="compositionally biased region" description="Polar residues" evidence="1">
    <location>
        <begin position="423"/>
        <end position="436"/>
    </location>
</feature>
<feature type="domain" description="VPS9" evidence="3">
    <location>
        <begin position="156"/>
        <end position="296"/>
    </location>
</feature>
<dbReference type="GO" id="GO:0016192">
    <property type="term" value="P:vesicle-mediated transport"/>
    <property type="evidence" value="ECO:0007669"/>
    <property type="project" value="InterPro"/>
</dbReference>
<protein>
    <submittedName>
        <fullName evidence="4">10877_t:CDS:1</fullName>
    </submittedName>
</protein>
<dbReference type="SUPFAM" id="SSF109993">
    <property type="entry name" value="VPS9 domain"/>
    <property type="match status" value="1"/>
</dbReference>
<dbReference type="Pfam" id="PF18151">
    <property type="entry name" value="DUF5601"/>
    <property type="match status" value="1"/>
</dbReference>
<organism evidence="4 5">
    <name type="scientific">Acaulospora morrowiae</name>
    <dbReference type="NCBI Taxonomy" id="94023"/>
    <lineage>
        <taxon>Eukaryota</taxon>
        <taxon>Fungi</taxon>
        <taxon>Fungi incertae sedis</taxon>
        <taxon>Mucoromycota</taxon>
        <taxon>Glomeromycotina</taxon>
        <taxon>Glomeromycetes</taxon>
        <taxon>Diversisporales</taxon>
        <taxon>Acaulosporaceae</taxon>
        <taxon>Acaulospora</taxon>
    </lineage>
</organism>
<dbReference type="InterPro" id="IPR003892">
    <property type="entry name" value="CUE"/>
</dbReference>
<dbReference type="GO" id="GO:0005085">
    <property type="term" value="F:guanyl-nucleotide exchange factor activity"/>
    <property type="evidence" value="ECO:0007669"/>
    <property type="project" value="InterPro"/>
</dbReference>
<name>A0A9N9D631_9GLOM</name>
<dbReference type="PROSITE" id="PS51205">
    <property type="entry name" value="VPS9"/>
    <property type="match status" value="1"/>
</dbReference>
<dbReference type="InterPro" id="IPR045046">
    <property type="entry name" value="Vps9-like"/>
</dbReference>
<feature type="region of interest" description="Disordered" evidence="1">
    <location>
        <begin position="1"/>
        <end position="84"/>
    </location>
</feature>
<dbReference type="InterPro" id="IPR009060">
    <property type="entry name" value="UBA-like_sf"/>
</dbReference>
<feature type="compositionally biased region" description="Polar residues" evidence="1">
    <location>
        <begin position="1"/>
        <end position="33"/>
    </location>
</feature>
<dbReference type="InterPro" id="IPR003123">
    <property type="entry name" value="VPS9"/>
</dbReference>
<dbReference type="Gene3D" id="1.20.1050.80">
    <property type="entry name" value="VPS9 domain"/>
    <property type="match status" value="1"/>
</dbReference>
<dbReference type="Gene3D" id="1.10.8.10">
    <property type="entry name" value="DNA helicase RuvA subunit, C-terminal domain"/>
    <property type="match status" value="1"/>
</dbReference>
<dbReference type="SMART" id="SM00546">
    <property type="entry name" value="CUE"/>
    <property type="match status" value="1"/>
</dbReference>
<evidence type="ECO:0000259" key="2">
    <source>
        <dbReference type="PROSITE" id="PS51140"/>
    </source>
</evidence>
<dbReference type="SMART" id="SM00167">
    <property type="entry name" value="VPS9"/>
    <property type="match status" value="1"/>
</dbReference>
<evidence type="ECO:0000259" key="3">
    <source>
        <dbReference type="PROSITE" id="PS51205"/>
    </source>
</evidence>
<dbReference type="Proteomes" id="UP000789342">
    <property type="component" value="Unassembled WGS sequence"/>
</dbReference>